<dbReference type="InterPro" id="IPR036397">
    <property type="entry name" value="RNaseH_sf"/>
</dbReference>
<dbReference type="GO" id="GO:0003676">
    <property type="term" value="F:nucleic acid binding"/>
    <property type="evidence" value="ECO:0007669"/>
    <property type="project" value="InterPro"/>
</dbReference>
<sequence length="66" mass="7331">MLQASCKGGYASVGWRVSISMDVAFCIEALEEALARYGKPTIFNSDQGSQFTSAAFWFDYRLNLNP</sequence>
<protein>
    <recommendedName>
        <fullName evidence="1">Integrase catalytic domain-containing protein</fullName>
    </recommendedName>
</protein>
<dbReference type="InterPro" id="IPR012337">
    <property type="entry name" value="RNaseH-like_sf"/>
</dbReference>
<feature type="domain" description="Integrase catalytic" evidence="1">
    <location>
        <begin position="13"/>
        <end position="56"/>
    </location>
</feature>
<dbReference type="InterPro" id="IPR001584">
    <property type="entry name" value="Integrase_cat-core"/>
</dbReference>
<name>A0A5E8AHJ9_9SPHN</name>
<dbReference type="Pfam" id="PF00665">
    <property type="entry name" value="rve"/>
    <property type="match status" value="1"/>
</dbReference>
<dbReference type="SUPFAM" id="SSF53098">
    <property type="entry name" value="Ribonuclease H-like"/>
    <property type="match status" value="1"/>
</dbReference>
<dbReference type="Gene3D" id="3.30.420.10">
    <property type="entry name" value="Ribonuclease H-like superfamily/Ribonuclease H"/>
    <property type="match status" value="1"/>
</dbReference>
<evidence type="ECO:0000313" key="3">
    <source>
        <dbReference type="Proteomes" id="UP000326857"/>
    </source>
</evidence>
<gene>
    <name evidence="2" type="ORF">SPHINGO391_520051</name>
</gene>
<reference evidence="2 3" key="1">
    <citation type="submission" date="2019-09" db="EMBL/GenBank/DDBJ databases">
        <authorList>
            <person name="Dittami M. S."/>
        </authorList>
    </citation>
    <scope>NUCLEOTIDE SEQUENCE [LARGE SCALE GENOMIC DNA]</scope>
    <source>
        <strain evidence="2">SPHINGO391</strain>
    </source>
</reference>
<accession>A0A5E8AHJ9</accession>
<proteinExistence type="predicted"/>
<evidence type="ECO:0000313" key="2">
    <source>
        <dbReference type="EMBL" id="VVT30673.1"/>
    </source>
</evidence>
<dbReference type="Proteomes" id="UP000326857">
    <property type="component" value="Unassembled WGS sequence"/>
</dbReference>
<dbReference type="AlphaFoldDB" id="A0A5E8AHJ9"/>
<dbReference type="GO" id="GO:0015074">
    <property type="term" value="P:DNA integration"/>
    <property type="evidence" value="ECO:0007669"/>
    <property type="project" value="InterPro"/>
</dbReference>
<dbReference type="EMBL" id="CABVLI010000048">
    <property type="protein sequence ID" value="VVT30673.1"/>
    <property type="molecule type" value="Genomic_DNA"/>
</dbReference>
<organism evidence="2 3">
    <name type="scientific">Sphingomonas aurantiaca</name>
    <dbReference type="NCBI Taxonomy" id="185949"/>
    <lineage>
        <taxon>Bacteria</taxon>
        <taxon>Pseudomonadati</taxon>
        <taxon>Pseudomonadota</taxon>
        <taxon>Alphaproteobacteria</taxon>
        <taxon>Sphingomonadales</taxon>
        <taxon>Sphingomonadaceae</taxon>
        <taxon>Sphingomonas</taxon>
    </lineage>
</organism>
<evidence type="ECO:0000259" key="1">
    <source>
        <dbReference type="Pfam" id="PF00665"/>
    </source>
</evidence>